<keyword evidence="1" id="KW-1133">Transmembrane helix</keyword>
<gene>
    <name evidence="2" type="ORF">CTEN210_08198</name>
</gene>
<proteinExistence type="predicted"/>
<feature type="transmembrane region" description="Helical" evidence="1">
    <location>
        <begin position="206"/>
        <end position="229"/>
    </location>
</feature>
<feature type="transmembrane region" description="Helical" evidence="1">
    <location>
        <begin position="122"/>
        <end position="140"/>
    </location>
</feature>
<keyword evidence="1" id="KW-0472">Membrane</keyword>
<comment type="caution">
    <text evidence="2">The sequence shown here is derived from an EMBL/GenBank/DDBJ whole genome shotgun (WGS) entry which is preliminary data.</text>
</comment>
<evidence type="ECO:0000313" key="3">
    <source>
        <dbReference type="Proteomes" id="UP001054902"/>
    </source>
</evidence>
<feature type="transmembrane region" description="Helical" evidence="1">
    <location>
        <begin position="96"/>
        <end position="115"/>
    </location>
</feature>
<reference evidence="2 3" key="1">
    <citation type="journal article" date="2021" name="Sci. Rep.">
        <title>The genome of the diatom Chaetoceros tenuissimus carries an ancient integrated fragment of an extant virus.</title>
        <authorList>
            <person name="Hongo Y."/>
            <person name="Kimura K."/>
            <person name="Takaki Y."/>
            <person name="Yoshida Y."/>
            <person name="Baba S."/>
            <person name="Kobayashi G."/>
            <person name="Nagasaki K."/>
            <person name="Hano T."/>
            <person name="Tomaru Y."/>
        </authorList>
    </citation>
    <scope>NUCLEOTIDE SEQUENCE [LARGE SCALE GENOMIC DNA]</scope>
    <source>
        <strain evidence="2 3">NIES-3715</strain>
    </source>
</reference>
<protein>
    <submittedName>
        <fullName evidence="2">Uncharacterized protein</fullName>
    </submittedName>
</protein>
<feature type="transmembrane region" description="Helical" evidence="1">
    <location>
        <begin position="317"/>
        <end position="335"/>
    </location>
</feature>
<keyword evidence="3" id="KW-1185">Reference proteome</keyword>
<feature type="transmembrane region" description="Helical" evidence="1">
    <location>
        <begin position="160"/>
        <end position="185"/>
    </location>
</feature>
<feature type="transmembrane region" description="Helical" evidence="1">
    <location>
        <begin position="281"/>
        <end position="297"/>
    </location>
</feature>
<accession>A0AAD3H5U8</accession>
<name>A0AAD3H5U8_9STRA</name>
<dbReference type="EMBL" id="BLLK01000045">
    <property type="protein sequence ID" value="GFH51722.1"/>
    <property type="molecule type" value="Genomic_DNA"/>
</dbReference>
<dbReference type="Proteomes" id="UP001054902">
    <property type="component" value="Unassembled WGS sequence"/>
</dbReference>
<evidence type="ECO:0000313" key="2">
    <source>
        <dbReference type="EMBL" id="GFH51722.1"/>
    </source>
</evidence>
<feature type="transmembrane region" description="Helical" evidence="1">
    <location>
        <begin position="249"/>
        <end position="269"/>
    </location>
</feature>
<keyword evidence="1" id="KW-0812">Transmembrane</keyword>
<organism evidence="2 3">
    <name type="scientific">Chaetoceros tenuissimus</name>
    <dbReference type="NCBI Taxonomy" id="426638"/>
    <lineage>
        <taxon>Eukaryota</taxon>
        <taxon>Sar</taxon>
        <taxon>Stramenopiles</taxon>
        <taxon>Ochrophyta</taxon>
        <taxon>Bacillariophyta</taxon>
        <taxon>Coscinodiscophyceae</taxon>
        <taxon>Chaetocerotophycidae</taxon>
        <taxon>Chaetocerotales</taxon>
        <taxon>Chaetocerotaceae</taxon>
        <taxon>Chaetoceros</taxon>
    </lineage>
</organism>
<dbReference type="AlphaFoldDB" id="A0AAD3H5U8"/>
<sequence length="350" mass="40774">MASFGMPKEKIDNAKKNLPKITLSSFIDPRNDWVLVPNGSLLGFFDWVPENLRVGRWKTVAFPTLCGIVVLLYQTIPLEDEYDLQVSTYPSEYTKFWYYNSIAFLLMAYMFFWICRHRSKGVVVTFTILSWIINFTRHGINALAPFLPNQHFLLKINHVLRFPALLGASITFTIWNFVLFPYVYISKLDTEEKKNSFLDFNFKFRLVQQHVCNIIYAILNTMVTGSLVIEDGSGKRLPKLFDEEDLWYGGVYAMGYGLFYTMILDRLGVHLYPVFSPRSNLVLVTWLLIIMLIFGFYKFWNWMMVNHFDILSFERLLVVNLVLILSGITCLKVLVKPITSKPTPKEDKVE</sequence>
<feature type="transmembrane region" description="Helical" evidence="1">
    <location>
        <begin position="59"/>
        <end position="76"/>
    </location>
</feature>
<evidence type="ECO:0000256" key="1">
    <source>
        <dbReference type="SAM" id="Phobius"/>
    </source>
</evidence>